<dbReference type="STRING" id="1036808.A0A0C3CPY9"/>
<gene>
    <name evidence="1" type="ORF">SCLCIDRAFT_12314</name>
</gene>
<evidence type="ECO:0000313" key="1">
    <source>
        <dbReference type="EMBL" id="KIM50615.1"/>
    </source>
</evidence>
<reference evidence="1 2" key="1">
    <citation type="submission" date="2014-04" db="EMBL/GenBank/DDBJ databases">
        <authorList>
            <consortium name="DOE Joint Genome Institute"/>
            <person name="Kuo A."/>
            <person name="Kohler A."/>
            <person name="Nagy L.G."/>
            <person name="Floudas D."/>
            <person name="Copeland A."/>
            <person name="Barry K.W."/>
            <person name="Cichocki N."/>
            <person name="Veneault-Fourrey C."/>
            <person name="LaButti K."/>
            <person name="Lindquist E.A."/>
            <person name="Lipzen A."/>
            <person name="Lundell T."/>
            <person name="Morin E."/>
            <person name="Murat C."/>
            <person name="Sun H."/>
            <person name="Tunlid A."/>
            <person name="Henrissat B."/>
            <person name="Grigoriev I.V."/>
            <person name="Hibbett D.S."/>
            <person name="Martin F."/>
            <person name="Nordberg H.P."/>
            <person name="Cantor M.N."/>
            <person name="Hua S.X."/>
        </authorList>
    </citation>
    <scope>NUCLEOTIDE SEQUENCE [LARGE SCALE GENOMIC DNA]</scope>
    <source>
        <strain evidence="1 2">Foug A</strain>
    </source>
</reference>
<dbReference type="HOGENOM" id="CLU_1726737_0_0_1"/>
<organism evidence="1 2">
    <name type="scientific">Scleroderma citrinum Foug A</name>
    <dbReference type="NCBI Taxonomy" id="1036808"/>
    <lineage>
        <taxon>Eukaryota</taxon>
        <taxon>Fungi</taxon>
        <taxon>Dikarya</taxon>
        <taxon>Basidiomycota</taxon>
        <taxon>Agaricomycotina</taxon>
        <taxon>Agaricomycetes</taxon>
        <taxon>Agaricomycetidae</taxon>
        <taxon>Boletales</taxon>
        <taxon>Sclerodermatineae</taxon>
        <taxon>Sclerodermataceae</taxon>
        <taxon>Scleroderma</taxon>
    </lineage>
</organism>
<name>A0A0C3CPY9_9AGAM</name>
<accession>A0A0C3CPY9</accession>
<dbReference type="InParanoid" id="A0A0C3CPY9"/>
<sequence>MNTTSRRLIRRGWEWKWEWEWESEQQASETWTTYEPWERLVYSIEEGIGGELLCETGLKDEAYALLVEYLKNIVGASGTDRTTVVNTLCNYDVFTHKVSDNPDTAHIVEGIPLTLRLSCGGSFPTLTASTDPAEHTQAISLFTLKPTGRMRS</sequence>
<dbReference type="AlphaFoldDB" id="A0A0C3CPY9"/>
<keyword evidence="2" id="KW-1185">Reference proteome</keyword>
<evidence type="ECO:0000313" key="2">
    <source>
        <dbReference type="Proteomes" id="UP000053989"/>
    </source>
</evidence>
<dbReference type="OrthoDB" id="416553at2759"/>
<protein>
    <submittedName>
        <fullName evidence="1">Uncharacterized protein</fullName>
    </submittedName>
</protein>
<feature type="non-terminal residue" evidence="1">
    <location>
        <position position="152"/>
    </location>
</feature>
<dbReference type="Proteomes" id="UP000053989">
    <property type="component" value="Unassembled WGS sequence"/>
</dbReference>
<reference evidence="2" key="2">
    <citation type="submission" date="2015-01" db="EMBL/GenBank/DDBJ databases">
        <title>Evolutionary Origins and Diversification of the Mycorrhizal Mutualists.</title>
        <authorList>
            <consortium name="DOE Joint Genome Institute"/>
            <consortium name="Mycorrhizal Genomics Consortium"/>
            <person name="Kohler A."/>
            <person name="Kuo A."/>
            <person name="Nagy L.G."/>
            <person name="Floudas D."/>
            <person name="Copeland A."/>
            <person name="Barry K.W."/>
            <person name="Cichocki N."/>
            <person name="Veneault-Fourrey C."/>
            <person name="LaButti K."/>
            <person name="Lindquist E.A."/>
            <person name="Lipzen A."/>
            <person name="Lundell T."/>
            <person name="Morin E."/>
            <person name="Murat C."/>
            <person name="Riley R."/>
            <person name="Ohm R."/>
            <person name="Sun H."/>
            <person name="Tunlid A."/>
            <person name="Henrissat B."/>
            <person name="Grigoriev I.V."/>
            <person name="Hibbett D.S."/>
            <person name="Martin F."/>
        </authorList>
    </citation>
    <scope>NUCLEOTIDE SEQUENCE [LARGE SCALE GENOMIC DNA]</scope>
    <source>
        <strain evidence="2">Foug A</strain>
    </source>
</reference>
<proteinExistence type="predicted"/>
<dbReference type="EMBL" id="KN822366">
    <property type="protein sequence ID" value="KIM50615.1"/>
    <property type="molecule type" value="Genomic_DNA"/>
</dbReference>